<gene>
    <name evidence="2" type="ORF">JR050_18200</name>
</gene>
<feature type="transmembrane region" description="Helical" evidence="1">
    <location>
        <begin position="64"/>
        <end position="85"/>
    </location>
</feature>
<feature type="transmembrane region" description="Helical" evidence="1">
    <location>
        <begin position="91"/>
        <end position="109"/>
    </location>
</feature>
<evidence type="ECO:0000313" key="2">
    <source>
        <dbReference type="EMBL" id="MBM6619598.1"/>
    </source>
</evidence>
<evidence type="ECO:0000313" key="3">
    <source>
        <dbReference type="Proteomes" id="UP001518925"/>
    </source>
</evidence>
<evidence type="ECO:0008006" key="4">
    <source>
        <dbReference type="Google" id="ProtNLM"/>
    </source>
</evidence>
<feature type="transmembrane region" description="Helical" evidence="1">
    <location>
        <begin position="30"/>
        <end position="52"/>
    </location>
</feature>
<evidence type="ECO:0000256" key="1">
    <source>
        <dbReference type="SAM" id="Phobius"/>
    </source>
</evidence>
<accession>A0ABS2DM92</accession>
<feature type="transmembrane region" description="Helical" evidence="1">
    <location>
        <begin position="121"/>
        <end position="139"/>
    </location>
</feature>
<name>A0ABS2DM92_9BACI</name>
<organism evidence="2 3">
    <name type="scientific">Bacillus suaedaesalsae</name>
    <dbReference type="NCBI Taxonomy" id="2810349"/>
    <lineage>
        <taxon>Bacteria</taxon>
        <taxon>Bacillati</taxon>
        <taxon>Bacillota</taxon>
        <taxon>Bacilli</taxon>
        <taxon>Bacillales</taxon>
        <taxon>Bacillaceae</taxon>
        <taxon>Bacillus</taxon>
    </lineage>
</organism>
<keyword evidence="1" id="KW-0812">Transmembrane</keyword>
<keyword evidence="1" id="KW-1133">Transmembrane helix</keyword>
<comment type="caution">
    <text evidence="2">The sequence shown here is derived from an EMBL/GenBank/DDBJ whole genome shotgun (WGS) entry which is preliminary data.</text>
</comment>
<dbReference type="RefSeq" id="WP_204205070.1">
    <property type="nucleotide sequence ID" value="NZ_JAFELM010000043.1"/>
</dbReference>
<sequence length="170" mass="20976">MYLLLVLIVYVFLGYYFVDWKNWKDYYPTVQFYIICNLFYNFIFYNHTLWRYNGITFSWLNHTFIEISFMLFVIPVILMIYLRYFPKKKKPYLYVAVWVAYFTSLEFIFHNKGMFIYENDWNLFWSGIFNVIMFTILRIHYRNPLVGIIVSIPVITILFLFFHPTLAELK</sequence>
<protein>
    <recommendedName>
        <fullName evidence="4">Acyltransferase 3 domain-containing protein</fullName>
    </recommendedName>
</protein>
<keyword evidence="1" id="KW-0472">Membrane</keyword>
<dbReference type="InterPro" id="IPR048147">
    <property type="entry name" value="CBO0543-like"/>
</dbReference>
<dbReference type="EMBL" id="JAFELM010000043">
    <property type="protein sequence ID" value="MBM6619598.1"/>
    <property type="molecule type" value="Genomic_DNA"/>
</dbReference>
<keyword evidence="3" id="KW-1185">Reference proteome</keyword>
<feature type="transmembrane region" description="Helical" evidence="1">
    <location>
        <begin position="145"/>
        <end position="162"/>
    </location>
</feature>
<proteinExistence type="predicted"/>
<dbReference type="NCBIfam" id="NF041644">
    <property type="entry name" value="CBO0543_fam"/>
    <property type="match status" value="1"/>
</dbReference>
<dbReference type="Proteomes" id="UP001518925">
    <property type="component" value="Unassembled WGS sequence"/>
</dbReference>
<reference evidence="2 3" key="1">
    <citation type="submission" date="2021-02" db="EMBL/GenBank/DDBJ databases">
        <title>Bacillus sp. RD4P76, an endophyte from a halophyte.</title>
        <authorList>
            <person name="Sun J.-Q."/>
        </authorList>
    </citation>
    <scope>NUCLEOTIDE SEQUENCE [LARGE SCALE GENOMIC DNA]</scope>
    <source>
        <strain evidence="2 3">RD4P76</strain>
    </source>
</reference>